<accession>A0AA37S9U7</accession>
<dbReference type="RefSeq" id="WP_284380410.1">
    <property type="nucleotide sequence ID" value="NZ_BSNM01000011.1"/>
</dbReference>
<sequence length="351" mass="38831">MSKSVGIIVYGAYGQIGKAVTLELLKQGIYPLLAGRNLKKLKQIANKTNLPYVCFDVINFKTIERHLEDAEIFINCAGSLVNNPEPIARAAINSHCHYLDVGGQYHTLTTLYSLSDIAKEGDSVICAGIGAECIPGDCLAGSIKHNLKELTNIEIAYDISHRFSAGSIKATLNRLSRGNIQLTNHSPEATKYSFNAKRVLFASRLKHVSQVPSGDLAAIHRSTQCPNIRSYFAITKQFTPIVRLLNWFPGLLISKPLHQMIDKLFSHNKGQPSGISHYWAKGISPDEREMVARVSTPDIYQFTVDATIYIAGYLLKHDRSGGVYTPTELMTWKLVENIPGCSSIRFGDMYG</sequence>
<gene>
    <name evidence="2" type="ORF">GCM10007876_14440</name>
</gene>
<dbReference type="Pfam" id="PF03435">
    <property type="entry name" value="Sacchrp_dh_NADP"/>
    <property type="match status" value="1"/>
</dbReference>
<comment type="caution">
    <text evidence="2">The sequence shown here is derived from an EMBL/GenBank/DDBJ whole genome shotgun (WGS) entry which is preliminary data.</text>
</comment>
<name>A0AA37S9U7_9GAMM</name>
<dbReference type="PANTHER" id="PTHR43781">
    <property type="entry name" value="SACCHAROPINE DEHYDROGENASE"/>
    <property type="match status" value="1"/>
</dbReference>
<evidence type="ECO:0000259" key="1">
    <source>
        <dbReference type="Pfam" id="PF03435"/>
    </source>
</evidence>
<dbReference type="AlphaFoldDB" id="A0AA37S9U7"/>
<dbReference type="Proteomes" id="UP001161389">
    <property type="component" value="Unassembled WGS sequence"/>
</dbReference>
<dbReference type="SUPFAM" id="SSF51735">
    <property type="entry name" value="NAD(P)-binding Rossmann-fold domains"/>
    <property type="match status" value="1"/>
</dbReference>
<feature type="domain" description="Saccharopine dehydrogenase NADP binding" evidence="1">
    <location>
        <begin position="7"/>
        <end position="115"/>
    </location>
</feature>
<reference evidence="2" key="2">
    <citation type="submission" date="2023-01" db="EMBL/GenBank/DDBJ databases">
        <title>Draft genome sequence of Litoribrevibacter albus strain NBRC 110071.</title>
        <authorList>
            <person name="Sun Q."/>
            <person name="Mori K."/>
        </authorList>
    </citation>
    <scope>NUCLEOTIDE SEQUENCE</scope>
    <source>
        <strain evidence="2">NBRC 110071</strain>
    </source>
</reference>
<organism evidence="2 3">
    <name type="scientific">Litoribrevibacter albus</name>
    <dbReference type="NCBI Taxonomy" id="1473156"/>
    <lineage>
        <taxon>Bacteria</taxon>
        <taxon>Pseudomonadati</taxon>
        <taxon>Pseudomonadota</taxon>
        <taxon>Gammaproteobacteria</taxon>
        <taxon>Oceanospirillales</taxon>
        <taxon>Oceanospirillaceae</taxon>
        <taxon>Litoribrevibacter</taxon>
    </lineage>
</organism>
<reference evidence="2" key="1">
    <citation type="journal article" date="2014" name="Int. J. Syst. Evol. Microbiol.">
        <title>Complete genome sequence of Corynebacterium casei LMG S-19264T (=DSM 44701T), isolated from a smear-ripened cheese.</title>
        <authorList>
            <consortium name="US DOE Joint Genome Institute (JGI-PGF)"/>
            <person name="Walter F."/>
            <person name="Albersmeier A."/>
            <person name="Kalinowski J."/>
            <person name="Ruckert C."/>
        </authorList>
    </citation>
    <scope>NUCLEOTIDE SEQUENCE</scope>
    <source>
        <strain evidence="2">NBRC 110071</strain>
    </source>
</reference>
<evidence type="ECO:0000313" key="2">
    <source>
        <dbReference type="EMBL" id="GLQ30965.1"/>
    </source>
</evidence>
<keyword evidence="3" id="KW-1185">Reference proteome</keyword>
<dbReference type="Gene3D" id="3.40.50.720">
    <property type="entry name" value="NAD(P)-binding Rossmann-like Domain"/>
    <property type="match status" value="1"/>
</dbReference>
<proteinExistence type="predicted"/>
<protein>
    <submittedName>
        <fullName evidence="2">Saccharopine dehydrogenase</fullName>
    </submittedName>
</protein>
<dbReference type="EMBL" id="BSNM01000011">
    <property type="protein sequence ID" value="GLQ30965.1"/>
    <property type="molecule type" value="Genomic_DNA"/>
</dbReference>
<dbReference type="InterPro" id="IPR005097">
    <property type="entry name" value="Sacchrp_dh_NADP-bd"/>
</dbReference>
<evidence type="ECO:0000313" key="3">
    <source>
        <dbReference type="Proteomes" id="UP001161389"/>
    </source>
</evidence>
<dbReference type="InterPro" id="IPR036291">
    <property type="entry name" value="NAD(P)-bd_dom_sf"/>
</dbReference>
<dbReference type="PANTHER" id="PTHR43781:SF1">
    <property type="entry name" value="SACCHAROPINE DEHYDROGENASE"/>
    <property type="match status" value="1"/>
</dbReference>